<evidence type="ECO:0000313" key="3">
    <source>
        <dbReference type="EMBL" id="CAD2215884.1"/>
    </source>
</evidence>
<sequence length="483" mass="53639">MKQSNKNKKFRVFLRKAPRDCVHLVLTINYSGASFRGLQIQTHAPTHHTVEGVLLQAMKDVGLIDQISKGTIAGDDHHLGRSCRTDRGVHALKNVVALFATKAAFEKLGGVEGIKEKLNHALLPLVRVAQVTVVSANFIPRQCCSRRVYWYMMPLYAMVAPCDSWETLFKAHPDLSTALDHCAHGTTKEGVRFWDMNASSEAELSNPSLKLIVEKVNQCNELLQKYIVGYHRFHNFSVDVDNVRGTVNAKVIHPNDGKAARFIHRCTVAPFVYLIPSDGVPPSLREYHLSTASNPEELSGSSPSVLPYLVFQIEGTSFLFNMIRKIVGCVLAVLRGVREGMMEESLSPSMRVSTPLAPGPYLMLSHSFFKNYDSNLPEGGVFRPLAQEWEGAVAEETESFRWSVICKDIVGSDLNQLPPLDTILQARDHYWKERRPHTAEEDTHLPGEGEGRKGDRGAESVGDDAFPSTVEGAQLVRPTGATR</sequence>
<dbReference type="GO" id="GO:0003723">
    <property type="term" value="F:RNA binding"/>
    <property type="evidence" value="ECO:0007669"/>
    <property type="project" value="InterPro"/>
</dbReference>
<dbReference type="SUPFAM" id="SSF55120">
    <property type="entry name" value="Pseudouridine synthase"/>
    <property type="match status" value="1"/>
</dbReference>
<evidence type="ECO:0000256" key="1">
    <source>
        <dbReference type="ARBA" id="ARBA00023235"/>
    </source>
</evidence>
<evidence type="ECO:0008006" key="5">
    <source>
        <dbReference type="Google" id="ProtNLM"/>
    </source>
</evidence>
<dbReference type="InterPro" id="IPR020094">
    <property type="entry name" value="TruA/RsuA/RluB/E/F_N"/>
</dbReference>
<evidence type="ECO:0000313" key="4">
    <source>
        <dbReference type="Proteomes" id="UP000515908"/>
    </source>
</evidence>
<organism evidence="3 4">
    <name type="scientific">Angomonas deanei</name>
    <dbReference type="NCBI Taxonomy" id="59799"/>
    <lineage>
        <taxon>Eukaryota</taxon>
        <taxon>Discoba</taxon>
        <taxon>Euglenozoa</taxon>
        <taxon>Kinetoplastea</taxon>
        <taxon>Metakinetoplastina</taxon>
        <taxon>Trypanosomatida</taxon>
        <taxon>Trypanosomatidae</taxon>
        <taxon>Strigomonadinae</taxon>
        <taxon>Angomonas</taxon>
    </lineage>
</organism>
<name>A0A7G2CA92_9TRYP</name>
<dbReference type="InterPro" id="IPR001406">
    <property type="entry name" value="PsdUridine_synth_TruA"/>
</dbReference>
<protein>
    <recommendedName>
        <fullName evidence="5">tRNA pseudouridine synthase</fullName>
    </recommendedName>
</protein>
<dbReference type="VEuPathDB" id="TriTrypDB:ADEAN_000334200"/>
<dbReference type="GO" id="GO:0031119">
    <property type="term" value="P:tRNA pseudouridine synthesis"/>
    <property type="evidence" value="ECO:0007669"/>
    <property type="project" value="TreeGrafter"/>
</dbReference>
<dbReference type="PANTHER" id="PTHR11142">
    <property type="entry name" value="PSEUDOURIDYLATE SYNTHASE"/>
    <property type="match status" value="1"/>
</dbReference>
<gene>
    <name evidence="3" type="ORF">ADEAN_000334200</name>
</gene>
<dbReference type="InterPro" id="IPR020095">
    <property type="entry name" value="PsdUridine_synth_TruA_C"/>
</dbReference>
<keyword evidence="4" id="KW-1185">Reference proteome</keyword>
<dbReference type="Gene3D" id="3.30.70.660">
    <property type="entry name" value="Pseudouridine synthase I, catalytic domain, C-terminal subdomain"/>
    <property type="match status" value="1"/>
</dbReference>
<dbReference type="GO" id="GO:0009982">
    <property type="term" value="F:pseudouridine synthase activity"/>
    <property type="evidence" value="ECO:0007669"/>
    <property type="project" value="InterPro"/>
</dbReference>
<keyword evidence="1" id="KW-0413">Isomerase</keyword>
<dbReference type="GO" id="GO:0005634">
    <property type="term" value="C:nucleus"/>
    <property type="evidence" value="ECO:0007669"/>
    <property type="project" value="TreeGrafter"/>
</dbReference>
<dbReference type="GO" id="GO:0005737">
    <property type="term" value="C:cytoplasm"/>
    <property type="evidence" value="ECO:0007669"/>
    <property type="project" value="TreeGrafter"/>
</dbReference>
<dbReference type="PANTHER" id="PTHR11142:SF26">
    <property type="entry name" value="SYNTHASE I, PUTATIVE-RELATED"/>
    <property type="match status" value="1"/>
</dbReference>
<feature type="region of interest" description="Disordered" evidence="2">
    <location>
        <begin position="434"/>
        <end position="483"/>
    </location>
</feature>
<accession>A0A7G2CA92</accession>
<dbReference type="InterPro" id="IPR020103">
    <property type="entry name" value="PsdUridine_synth_cat_dom_sf"/>
</dbReference>
<proteinExistence type="predicted"/>
<reference evidence="3 4" key="1">
    <citation type="submission" date="2020-08" db="EMBL/GenBank/DDBJ databases">
        <authorList>
            <person name="Newling K."/>
            <person name="Davey J."/>
            <person name="Forrester S."/>
        </authorList>
    </citation>
    <scope>NUCLEOTIDE SEQUENCE [LARGE SCALE GENOMIC DNA]</scope>
    <source>
        <strain evidence="4">Crithidia deanei Carvalho (ATCC PRA-265)</strain>
    </source>
</reference>
<dbReference type="Gene3D" id="3.30.70.580">
    <property type="entry name" value="Pseudouridine synthase I, catalytic domain, N-terminal subdomain"/>
    <property type="match status" value="1"/>
</dbReference>
<dbReference type="AlphaFoldDB" id="A0A7G2CA92"/>
<evidence type="ECO:0000256" key="2">
    <source>
        <dbReference type="SAM" id="MobiDB-lite"/>
    </source>
</evidence>
<dbReference type="GO" id="GO:1990481">
    <property type="term" value="P:mRNA pseudouridine synthesis"/>
    <property type="evidence" value="ECO:0007669"/>
    <property type="project" value="TreeGrafter"/>
</dbReference>
<dbReference type="EMBL" id="LR877149">
    <property type="protein sequence ID" value="CAD2215884.1"/>
    <property type="molecule type" value="Genomic_DNA"/>
</dbReference>
<dbReference type="Proteomes" id="UP000515908">
    <property type="component" value="Chromosome 05"/>
</dbReference>
<feature type="compositionally biased region" description="Basic and acidic residues" evidence="2">
    <location>
        <begin position="434"/>
        <end position="458"/>
    </location>
</feature>